<evidence type="ECO:0000313" key="2">
    <source>
        <dbReference type="EMBL" id="GAA1538954.1"/>
    </source>
</evidence>
<dbReference type="InterPro" id="IPR011335">
    <property type="entry name" value="Restrct_endonuc-II-like"/>
</dbReference>
<evidence type="ECO:0000256" key="1">
    <source>
        <dbReference type="SAM" id="MobiDB-lite"/>
    </source>
</evidence>
<evidence type="ECO:0008006" key="4">
    <source>
        <dbReference type="Google" id="ProtNLM"/>
    </source>
</evidence>
<dbReference type="SUPFAM" id="SSF52980">
    <property type="entry name" value="Restriction endonuclease-like"/>
    <property type="match status" value="1"/>
</dbReference>
<protein>
    <recommendedName>
        <fullName evidence="4">Transposase</fullName>
    </recommendedName>
</protein>
<gene>
    <name evidence="2" type="ORF">GCM10009762_10760</name>
</gene>
<evidence type="ECO:0000313" key="3">
    <source>
        <dbReference type="Proteomes" id="UP001501288"/>
    </source>
</evidence>
<sequence>MGNFSRVKPVPADAMVSRCKRGQRRRDTSPEMSLRRALHARGHRYRVDAPLPGMPHRTPSVALVYAVKYRWLTTDAAAEQIRRALGVTSIDGLLWQTALEVACAIEAPRASAPATA</sequence>
<dbReference type="EMBL" id="BAAANV010000031">
    <property type="protein sequence ID" value="GAA1538954.1"/>
    <property type="molecule type" value="Genomic_DNA"/>
</dbReference>
<feature type="region of interest" description="Disordered" evidence="1">
    <location>
        <begin position="1"/>
        <end position="34"/>
    </location>
</feature>
<organism evidence="2 3">
    <name type="scientific">Dermacoccus barathri</name>
    <dbReference type="NCBI Taxonomy" id="322601"/>
    <lineage>
        <taxon>Bacteria</taxon>
        <taxon>Bacillati</taxon>
        <taxon>Actinomycetota</taxon>
        <taxon>Actinomycetes</taxon>
        <taxon>Micrococcales</taxon>
        <taxon>Dermacoccaceae</taxon>
        <taxon>Dermacoccus</taxon>
    </lineage>
</organism>
<proteinExistence type="predicted"/>
<reference evidence="2 3" key="1">
    <citation type="journal article" date="2019" name="Int. J. Syst. Evol. Microbiol.">
        <title>The Global Catalogue of Microorganisms (GCM) 10K type strain sequencing project: providing services to taxonomists for standard genome sequencing and annotation.</title>
        <authorList>
            <consortium name="The Broad Institute Genomics Platform"/>
            <consortium name="The Broad Institute Genome Sequencing Center for Infectious Disease"/>
            <person name="Wu L."/>
            <person name="Ma J."/>
        </authorList>
    </citation>
    <scope>NUCLEOTIDE SEQUENCE [LARGE SCALE GENOMIC DNA]</scope>
    <source>
        <strain evidence="2 3">JCM 14588</strain>
    </source>
</reference>
<keyword evidence="3" id="KW-1185">Reference proteome</keyword>
<dbReference type="Proteomes" id="UP001501288">
    <property type="component" value="Unassembled WGS sequence"/>
</dbReference>
<name>A0ABN2BEE4_9MICO</name>
<comment type="caution">
    <text evidence="2">The sequence shown here is derived from an EMBL/GenBank/DDBJ whole genome shotgun (WGS) entry which is preliminary data.</text>
</comment>
<accession>A0ABN2BEE4</accession>